<dbReference type="InterPro" id="IPR025565">
    <property type="entry name" value="DUF4328"/>
</dbReference>
<keyword evidence="1" id="KW-0472">Membrane</keyword>
<proteinExistence type="predicted"/>
<dbReference type="Proteomes" id="UP001342631">
    <property type="component" value="Unassembled WGS sequence"/>
</dbReference>
<dbReference type="CDD" id="cd19756">
    <property type="entry name" value="Bbox2"/>
    <property type="match status" value="1"/>
</dbReference>
<feature type="transmembrane region" description="Helical" evidence="1">
    <location>
        <begin position="75"/>
        <end position="94"/>
    </location>
</feature>
<evidence type="ECO:0000259" key="2">
    <source>
        <dbReference type="Pfam" id="PF14219"/>
    </source>
</evidence>
<name>A0ABQ6QRD5_9BACT</name>
<sequence length="270" mass="29586">MQVLIPFMLNAAEGDVASQPMCPQHPEREAVRTCERCGRYACAACEGDEGRCRECTRLSALEVPDSRARAHRATVTQYVSGGASLLGLLFNLLLYPELKGEPQEVAASGVLLLVFIVATTARVCLLMWVHRVVRQLKALGADIGMSPARAVWMWLIPVINWWKPYHLMRDIAERLGGMSFVASLPLQLWWAALIVGRILERVEGKLLSGRPVTVDSTTIEVVSLLSSVCSIAMALLCVQIINAVQARLDLRREGRAEPDAPVSEEEAAAA</sequence>
<keyword evidence="1" id="KW-0812">Transmembrane</keyword>
<evidence type="ECO:0000313" key="4">
    <source>
        <dbReference type="Proteomes" id="UP001342631"/>
    </source>
</evidence>
<feature type="transmembrane region" description="Helical" evidence="1">
    <location>
        <begin position="106"/>
        <end position="129"/>
    </location>
</feature>
<comment type="caution">
    <text evidence="3">The sequence shown here is derived from an EMBL/GenBank/DDBJ whole genome shotgun (WGS) entry which is preliminary data.</text>
</comment>
<dbReference type="Pfam" id="PF14219">
    <property type="entry name" value="DUF4328"/>
    <property type="match status" value="1"/>
</dbReference>
<feature type="transmembrane region" description="Helical" evidence="1">
    <location>
        <begin position="175"/>
        <end position="199"/>
    </location>
</feature>
<feature type="transmembrane region" description="Helical" evidence="1">
    <location>
        <begin position="219"/>
        <end position="244"/>
    </location>
</feature>
<evidence type="ECO:0000256" key="1">
    <source>
        <dbReference type="SAM" id="Phobius"/>
    </source>
</evidence>
<protein>
    <recommendedName>
        <fullName evidence="2">DUF4328 domain-containing protein</fullName>
    </recommendedName>
</protein>
<accession>A0ABQ6QRD5</accession>
<dbReference type="EMBL" id="BTTX01000003">
    <property type="protein sequence ID" value="GMU06580.1"/>
    <property type="molecule type" value="Genomic_DNA"/>
</dbReference>
<keyword evidence="1" id="KW-1133">Transmembrane helix</keyword>
<evidence type="ECO:0000313" key="3">
    <source>
        <dbReference type="EMBL" id="GMU06580.1"/>
    </source>
</evidence>
<feature type="domain" description="DUF4328" evidence="2">
    <location>
        <begin position="110"/>
        <end position="245"/>
    </location>
</feature>
<reference evidence="3 4" key="1">
    <citation type="journal article" date="2024" name="Arch. Microbiol.">
        <title>Corallococcus caeni sp. nov., a novel myxobacterium isolated from activated sludge.</title>
        <authorList>
            <person name="Tomita S."/>
            <person name="Nakai R."/>
            <person name="Kuroda K."/>
            <person name="Kurashita H."/>
            <person name="Hatamoto M."/>
            <person name="Yamaguchi T."/>
            <person name="Narihiro T."/>
        </authorList>
    </citation>
    <scope>NUCLEOTIDE SEQUENCE [LARGE SCALE GENOMIC DNA]</scope>
    <source>
        <strain evidence="3 4">NO1</strain>
    </source>
</reference>
<keyword evidence="4" id="KW-1185">Reference proteome</keyword>
<organism evidence="3 4">
    <name type="scientific">Corallococcus caeni</name>
    <dbReference type="NCBI Taxonomy" id="3082388"/>
    <lineage>
        <taxon>Bacteria</taxon>
        <taxon>Pseudomonadati</taxon>
        <taxon>Myxococcota</taxon>
        <taxon>Myxococcia</taxon>
        <taxon>Myxococcales</taxon>
        <taxon>Cystobacterineae</taxon>
        <taxon>Myxococcaceae</taxon>
        <taxon>Corallococcus</taxon>
    </lineage>
</organism>
<gene>
    <name evidence="3" type="ORF">ASNO1_28330</name>
</gene>